<comment type="caution">
    <text evidence="1">The sequence shown here is derived from an EMBL/GenBank/DDBJ whole genome shotgun (WGS) entry which is preliminary data.</text>
</comment>
<dbReference type="AlphaFoldDB" id="A0A1D3CYJ7"/>
<evidence type="ECO:0000313" key="1">
    <source>
        <dbReference type="EMBL" id="OEH76270.1"/>
    </source>
</evidence>
<accession>A0A1D3CYJ7</accession>
<dbReference type="VEuPathDB" id="ToxoDB:cyc_01113"/>
<organism evidence="1 2">
    <name type="scientific">Cyclospora cayetanensis</name>
    <dbReference type="NCBI Taxonomy" id="88456"/>
    <lineage>
        <taxon>Eukaryota</taxon>
        <taxon>Sar</taxon>
        <taxon>Alveolata</taxon>
        <taxon>Apicomplexa</taxon>
        <taxon>Conoidasida</taxon>
        <taxon>Coccidia</taxon>
        <taxon>Eucoccidiorida</taxon>
        <taxon>Eimeriorina</taxon>
        <taxon>Eimeriidae</taxon>
        <taxon>Cyclospora</taxon>
    </lineage>
</organism>
<proteinExistence type="predicted"/>
<reference evidence="1 2" key="1">
    <citation type="journal article" date="2016" name="BMC Genomics">
        <title>Comparative genomics reveals Cyclospora cayetanensis possesses coccidia-like metabolism and invasion components but unique surface antigens.</title>
        <authorList>
            <person name="Liu S."/>
            <person name="Wang L."/>
            <person name="Zheng H."/>
            <person name="Xu Z."/>
            <person name="Roellig D.M."/>
            <person name="Li N."/>
            <person name="Frace M.A."/>
            <person name="Tang K."/>
            <person name="Arrowood M.J."/>
            <person name="Moss D.M."/>
            <person name="Zhang L."/>
            <person name="Feng Y."/>
            <person name="Xiao L."/>
        </authorList>
    </citation>
    <scope>NUCLEOTIDE SEQUENCE [LARGE SCALE GENOMIC DNA]</scope>
    <source>
        <strain evidence="1 2">CHN_HEN01</strain>
    </source>
</reference>
<evidence type="ECO:0000313" key="2">
    <source>
        <dbReference type="Proteomes" id="UP000095192"/>
    </source>
</evidence>
<name>A0A1D3CYJ7_9EIME</name>
<protein>
    <submittedName>
        <fullName evidence="1">Uncharacterized protein</fullName>
    </submittedName>
</protein>
<gene>
    <name evidence="1" type="ORF">cyc_01113</name>
</gene>
<dbReference type="Proteomes" id="UP000095192">
    <property type="component" value="Unassembled WGS sequence"/>
</dbReference>
<dbReference type="InParanoid" id="A0A1D3CYJ7"/>
<sequence length="205" mass="23248">MSKIAVEEIFLISHVDDLLDKLHGSAVYLSIDFTGVFSKIFICPGDKRKRAFYILTLRLEHFCMLFDFLYALNHELDKRGGCCSKDAHKTPLLLQYSRYPATGSPKHQIVACHCHPSTEIEQLPPVRGKELGNGAKDRHSIYHSATLSSKPLLQLNHGYTKKLQLTQMEVEVPQEAIELMDSRTVERHGDILREFSVNWGGNANL</sequence>
<keyword evidence="2" id="KW-1185">Reference proteome</keyword>
<dbReference type="EMBL" id="JROU02001494">
    <property type="protein sequence ID" value="OEH76270.1"/>
    <property type="molecule type" value="Genomic_DNA"/>
</dbReference>